<name>A0A5B0N7L7_PUCGR</name>
<reference evidence="1 2" key="1">
    <citation type="submission" date="2019-05" db="EMBL/GenBank/DDBJ databases">
        <title>Emergence of the Ug99 lineage of the wheat stem rust pathogen through somatic hybridization.</title>
        <authorList>
            <person name="Li F."/>
            <person name="Upadhyaya N.M."/>
            <person name="Sperschneider J."/>
            <person name="Matny O."/>
            <person name="Nguyen-Phuc H."/>
            <person name="Mago R."/>
            <person name="Raley C."/>
            <person name="Miller M.E."/>
            <person name="Silverstein K.A.T."/>
            <person name="Henningsen E."/>
            <person name="Hirsch C.D."/>
            <person name="Visser B."/>
            <person name="Pretorius Z.A."/>
            <person name="Steffenson B.J."/>
            <person name="Schwessinger B."/>
            <person name="Dodds P.N."/>
            <person name="Figueroa M."/>
        </authorList>
    </citation>
    <scope>NUCLEOTIDE SEQUENCE [LARGE SCALE GENOMIC DNA]</scope>
    <source>
        <strain evidence="1">21-0</strain>
    </source>
</reference>
<dbReference type="Proteomes" id="UP000324748">
    <property type="component" value="Unassembled WGS sequence"/>
</dbReference>
<protein>
    <submittedName>
        <fullName evidence="1">Uncharacterized protein</fullName>
    </submittedName>
</protein>
<comment type="caution">
    <text evidence="1">The sequence shown here is derived from an EMBL/GenBank/DDBJ whole genome shotgun (WGS) entry which is preliminary data.</text>
</comment>
<accession>A0A5B0N7L7</accession>
<dbReference type="AlphaFoldDB" id="A0A5B0N7L7"/>
<evidence type="ECO:0000313" key="1">
    <source>
        <dbReference type="EMBL" id="KAA1084080.1"/>
    </source>
</evidence>
<dbReference type="EMBL" id="VSWC01000118">
    <property type="protein sequence ID" value="KAA1084080.1"/>
    <property type="molecule type" value="Genomic_DNA"/>
</dbReference>
<organism evidence="1 2">
    <name type="scientific">Puccinia graminis f. sp. tritici</name>
    <dbReference type="NCBI Taxonomy" id="56615"/>
    <lineage>
        <taxon>Eukaryota</taxon>
        <taxon>Fungi</taxon>
        <taxon>Dikarya</taxon>
        <taxon>Basidiomycota</taxon>
        <taxon>Pucciniomycotina</taxon>
        <taxon>Pucciniomycetes</taxon>
        <taxon>Pucciniales</taxon>
        <taxon>Pucciniaceae</taxon>
        <taxon>Puccinia</taxon>
    </lineage>
</organism>
<evidence type="ECO:0000313" key="2">
    <source>
        <dbReference type="Proteomes" id="UP000324748"/>
    </source>
</evidence>
<keyword evidence="2" id="KW-1185">Reference proteome</keyword>
<proteinExistence type="predicted"/>
<gene>
    <name evidence="1" type="ORF">PGT21_016843</name>
</gene>
<sequence length="131" mass="14916">MRSLSKEETRLCYNRVALGNLWWASYFSTTLDRNNVTVARESGCRRGRGSLPWKLDARQGPGSAGRAPLEYDIQNTIAKGVFRPSGTYSFFKTDFGFPAFYTFSTSFRSLLQTHHIFIQYQTLRLEGVVDG</sequence>